<proteinExistence type="predicted"/>
<protein>
    <submittedName>
        <fullName evidence="2">Uncharacterized protein</fullName>
    </submittedName>
</protein>
<gene>
    <name evidence="2" type="ORF">DFR29_11963</name>
</gene>
<organism evidence="2 3">
    <name type="scientific">Tahibacter aquaticus</name>
    <dbReference type="NCBI Taxonomy" id="520092"/>
    <lineage>
        <taxon>Bacteria</taxon>
        <taxon>Pseudomonadati</taxon>
        <taxon>Pseudomonadota</taxon>
        <taxon>Gammaproteobacteria</taxon>
        <taxon>Lysobacterales</taxon>
        <taxon>Rhodanobacteraceae</taxon>
        <taxon>Tahibacter</taxon>
    </lineage>
</organism>
<evidence type="ECO:0000313" key="2">
    <source>
        <dbReference type="EMBL" id="TDR38735.1"/>
    </source>
</evidence>
<keyword evidence="1" id="KW-1133">Transmembrane helix</keyword>
<reference evidence="2 3" key="1">
    <citation type="submission" date="2019-03" db="EMBL/GenBank/DDBJ databases">
        <title>Genomic Encyclopedia of Type Strains, Phase IV (KMG-IV): sequencing the most valuable type-strain genomes for metagenomic binning, comparative biology and taxonomic classification.</title>
        <authorList>
            <person name="Goeker M."/>
        </authorList>
    </citation>
    <scope>NUCLEOTIDE SEQUENCE [LARGE SCALE GENOMIC DNA]</scope>
    <source>
        <strain evidence="2 3">DSM 21667</strain>
    </source>
</reference>
<sequence length="116" mass="12994">MDEWLQRLMEGIDPESPDASYQLFLRLMGLVDWWLLFWLTLGCIAVGGLIGWKRGTFWRDVAFAAAFGPFGWILSWLLPPPLPPCRHCGRSVTAKQNFCAHCGKPIASAVATNSSR</sequence>
<name>A0A4R6YMN4_9GAMM</name>
<evidence type="ECO:0000256" key="1">
    <source>
        <dbReference type="SAM" id="Phobius"/>
    </source>
</evidence>
<dbReference type="EMBL" id="SNZH01000019">
    <property type="protein sequence ID" value="TDR38735.1"/>
    <property type="molecule type" value="Genomic_DNA"/>
</dbReference>
<comment type="caution">
    <text evidence="2">The sequence shown here is derived from an EMBL/GenBank/DDBJ whole genome shotgun (WGS) entry which is preliminary data.</text>
</comment>
<dbReference type="AlphaFoldDB" id="A0A4R6YMN4"/>
<keyword evidence="1" id="KW-0472">Membrane</keyword>
<keyword evidence="3" id="KW-1185">Reference proteome</keyword>
<evidence type="ECO:0000313" key="3">
    <source>
        <dbReference type="Proteomes" id="UP000295293"/>
    </source>
</evidence>
<dbReference type="Proteomes" id="UP000295293">
    <property type="component" value="Unassembled WGS sequence"/>
</dbReference>
<accession>A0A4R6YMN4</accession>
<feature type="transmembrane region" description="Helical" evidence="1">
    <location>
        <begin position="33"/>
        <end position="52"/>
    </location>
</feature>
<keyword evidence="1" id="KW-0812">Transmembrane</keyword>